<evidence type="ECO:0000259" key="8">
    <source>
        <dbReference type="PROSITE" id="PS50893"/>
    </source>
</evidence>
<evidence type="ECO:0000313" key="11">
    <source>
        <dbReference type="Proteomes" id="UP000614601"/>
    </source>
</evidence>
<dbReference type="InterPro" id="IPR003439">
    <property type="entry name" value="ABC_transporter-like_ATP-bd"/>
</dbReference>
<accession>A0A811LQ83</accession>
<keyword evidence="5 7" id="KW-1133">Transmembrane helix</keyword>
<dbReference type="Gene3D" id="3.40.50.300">
    <property type="entry name" value="P-loop containing nucleotide triphosphate hydrolases"/>
    <property type="match status" value="1"/>
</dbReference>
<dbReference type="GO" id="GO:0016887">
    <property type="term" value="F:ATP hydrolysis activity"/>
    <property type="evidence" value="ECO:0007669"/>
    <property type="project" value="InterPro"/>
</dbReference>
<protein>
    <submittedName>
        <fullName evidence="10">Uncharacterized protein</fullName>
    </submittedName>
</protein>
<gene>
    <name evidence="10" type="ORF">BOKJ2_LOCUS13827</name>
</gene>
<evidence type="ECO:0000256" key="1">
    <source>
        <dbReference type="ARBA" id="ARBA00004141"/>
    </source>
</evidence>
<comment type="subcellular location">
    <subcellularLocation>
        <location evidence="1">Membrane</location>
        <topology evidence="1">Multi-pass membrane protein</topology>
    </subcellularLocation>
</comment>
<dbReference type="Gene3D" id="1.20.1560.10">
    <property type="entry name" value="ABC transporter type 1, transmembrane domain"/>
    <property type="match status" value="1"/>
</dbReference>
<evidence type="ECO:0000256" key="3">
    <source>
        <dbReference type="ARBA" id="ARBA00022741"/>
    </source>
</evidence>
<keyword evidence="2 7" id="KW-0812">Transmembrane</keyword>
<evidence type="ECO:0000256" key="4">
    <source>
        <dbReference type="ARBA" id="ARBA00022840"/>
    </source>
</evidence>
<dbReference type="PANTHER" id="PTHR24221:SF617">
    <property type="entry name" value="P-GLYCOPROTEIN RELATED"/>
    <property type="match status" value="1"/>
</dbReference>
<dbReference type="EMBL" id="CAJFDH010000006">
    <property type="protein sequence ID" value="CAD5229821.1"/>
    <property type="molecule type" value="Genomic_DNA"/>
</dbReference>
<evidence type="ECO:0000256" key="5">
    <source>
        <dbReference type="ARBA" id="ARBA00022989"/>
    </source>
</evidence>
<dbReference type="InterPro" id="IPR003593">
    <property type="entry name" value="AAA+_ATPase"/>
</dbReference>
<comment type="caution">
    <text evidence="10">The sequence shown here is derived from an EMBL/GenBank/DDBJ whole genome shotgun (WGS) entry which is preliminary data.</text>
</comment>
<keyword evidence="3" id="KW-0547">Nucleotide-binding</keyword>
<dbReference type="GO" id="GO:0016020">
    <property type="term" value="C:membrane"/>
    <property type="evidence" value="ECO:0007669"/>
    <property type="project" value="UniProtKB-SubCell"/>
</dbReference>
<dbReference type="AlphaFoldDB" id="A0A811LQ83"/>
<dbReference type="FunFam" id="3.40.50.300:FF:002283">
    <property type="entry name" value="p-GlycoProtein related"/>
    <property type="match status" value="1"/>
</dbReference>
<dbReference type="GO" id="GO:0140359">
    <property type="term" value="F:ABC-type transporter activity"/>
    <property type="evidence" value="ECO:0007669"/>
    <property type="project" value="InterPro"/>
</dbReference>
<dbReference type="InterPro" id="IPR017871">
    <property type="entry name" value="ABC_transporter-like_CS"/>
</dbReference>
<dbReference type="OrthoDB" id="6500128at2759"/>
<dbReference type="PANTHER" id="PTHR24221">
    <property type="entry name" value="ATP-BINDING CASSETTE SUB-FAMILY B"/>
    <property type="match status" value="1"/>
</dbReference>
<proteinExistence type="predicted"/>
<dbReference type="SUPFAM" id="SSF90123">
    <property type="entry name" value="ABC transporter transmembrane region"/>
    <property type="match status" value="1"/>
</dbReference>
<reference evidence="10" key="1">
    <citation type="submission" date="2020-09" db="EMBL/GenBank/DDBJ databases">
        <authorList>
            <person name="Kikuchi T."/>
        </authorList>
    </citation>
    <scope>NUCLEOTIDE SEQUENCE</scope>
    <source>
        <strain evidence="10">SH1</strain>
    </source>
</reference>
<dbReference type="InterPro" id="IPR036640">
    <property type="entry name" value="ABC1_TM_sf"/>
</dbReference>
<dbReference type="PROSITE" id="PS50929">
    <property type="entry name" value="ABC_TM1F"/>
    <property type="match status" value="1"/>
</dbReference>
<dbReference type="Proteomes" id="UP000614601">
    <property type="component" value="Unassembled WGS sequence"/>
</dbReference>
<dbReference type="PROSITE" id="PS00211">
    <property type="entry name" value="ABC_TRANSPORTER_1"/>
    <property type="match status" value="1"/>
</dbReference>
<evidence type="ECO:0000256" key="2">
    <source>
        <dbReference type="ARBA" id="ARBA00022692"/>
    </source>
</evidence>
<keyword evidence="4" id="KW-0067">ATP-binding</keyword>
<feature type="domain" description="ABC transmembrane type-1" evidence="9">
    <location>
        <begin position="75"/>
        <end position="312"/>
    </location>
</feature>
<dbReference type="InterPro" id="IPR011527">
    <property type="entry name" value="ABC1_TM_dom"/>
</dbReference>
<dbReference type="SUPFAM" id="SSF52540">
    <property type="entry name" value="P-loop containing nucleoside triphosphate hydrolases"/>
    <property type="match status" value="1"/>
</dbReference>
<organism evidence="10 11">
    <name type="scientific">Bursaphelenchus okinawaensis</name>
    <dbReference type="NCBI Taxonomy" id="465554"/>
    <lineage>
        <taxon>Eukaryota</taxon>
        <taxon>Metazoa</taxon>
        <taxon>Ecdysozoa</taxon>
        <taxon>Nematoda</taxon>
        <taxon>Chromadorea</taxon>
        <taxon>Rhabditida</taxon>
        <taxon>Tylenchina</taxon>
        <taxon>Tylenchomorpha</taxon>
        <taxon>Aphelenchoidea</taxon>
        <taxon>Aphelenchoididae</taxon>
        <taxon>Bursaphelenchus</taxon>
    </lineage>
</organism>
<dbReference type="InterPro" id="IPR027417">
    <property type="entry name" value="P-loop_NTPase"/>
</dbReference>
<dbReference type="Pfam" id="PF00005">
    <property type="entry name" value="ABC_tran"/>
    <property type="match status" value="1"/>
</dbReference>
<evidence type="ECO:0000256" key="7">
    <source>
        <dbReference type="SAM" id="Phobius"/>
    </source>
</evidence>
<evidence type="ECO:0000256" key="6">
    <source>
        <dbReference type="ARBA" id="ARBA00023136"/>
    </source>
</evidence>
<keyword evidence="11" id="KW-1185">Reference proteome</keyword>
<dbReference type="Pfam" id="PF00664">
    <property type="entry name" value="ABC_membrane"/>
    <property type="match status" value="1"/>
</dbReference>
<dbReference type="Proteomes" id="UP000783686">
    <property type="component" value="Unassembled WGS sequence"/>
</dbReference>
<feature type="transmembrane region" description="Helical" evidence="7">
    <location>
        <begin position="289"/>
        <end position="309"/>
    </location>
</feature>
<evidence type="ECO:0000313" key="10">
    <source>
        <dbReference type="EMBL" id="CAD5229821.1"/>
    </source>
</evidence>
<dbReference type="SMART" id="SM00382">
    <property type="entry name" value="AAA"/>
    <property type="match status" value="1"/>
</dbReference>
<feature type="transmembrane region" description="Helical" evidence="7">
    <location>
        <begin position="151"/>
        <end position="170"/>
    </location>
</feature>
<feature type="transmembrane region" description="Helical" evidence="7">
    <location>
        <begin position="176"/>
        <end position="194"/>
    </location>
</feature>
<feature type="transmembrane region" description="Helical" evidence="7">
    <location>
        <begin position="68"/>
        <end position="90"/>
    </location>
</feature>
<feature type="domain" description="ABC transporter" evidence="8">
    <location>
        <begin position="348"/>
        <end position="584"/>
    </location>
</feature>
<name>A0A811LQ83_9BILA</name>
<feature type="transmembrane region" description="Helical" evidence="7">
    <location>
        <begin position="42"/>
        <end position="62"/>
    </location>
</feature>
<sequence>MGSTNEMTEKLSRSGTDADLQPQTSIGLLQLYSTCNSHYKKLISAIIFSCFRGAEVALWVILSKFLFTAFGNLSLCLGAYSFGAILLSVISHGCLTEQVIDSLKVRALKSVLRQGGCYFDDPDTSCSRLVYRITSDTQKIRPALDLRLHQVVNNGFCSLVQLVLALVYSWEVALAGAAYYLILYLLIACVSKRLQQEATNKMMNDKTGHNGIEIIENTRTIQMLAKEEYFLDMYIRHIRDTLKIEKKMCFLEALIFTLTQSSMHIVNGVVFLVGVYLIADKGAVVDNVYMSAVMMSVLCWSVFFISISYSDILYAVPSAQSLIDIIEERPTIDENKDDGLMKNVEGSIETQQLSFAYPLTPHKNILRDFVIHAEPGQSIGICGPSGCGKSTILWLIQRFYEPDCGTITIDEVNLHRFQLSFLRDQMGLVTQEPVLFSGTIAENILMGTSEANIDDVVEACRVAHAKKFIERFPEGYETECGEKGIRLSGGQRQRIAIARALIRKPKILLLDEATSALDATSERSVQKALNQASRGRTTITVAHKLATLVHADRIYFINNGRILESGTHQELMEMNGQYANMARKQNLHIVKEKK</sequence>
<dbReference type="PROSITE" id="PS50893">
    <property type="entry name" value="ABC_TRANSPORTER_2"/>
    <property type="match status" value="1"/>
</dbReference>
<dbReference type="InterPro" id="IPR039421">
    <property type="entry name" value="Type_1_exporter"/>
</dbReference>
<feature type="transmembrane region" description="Helical" evidence="7">
    <location>
        <begin position="253"/>
        <end position="277"/>
    </location>
</feature>
<dbReference type="GO" id="GO:0005524">
    <property type="term" value="F:ATP binding"/>
    <property type="evidence" value="ECO:0007669"/>
    <property type="project" value="UniProtKB-KW"/>
</dbReference>
<evidence type="ECO:0000259" key="9">
    <source>
        <dbReference type="PROSITE" id="PS50929"/>
    </source>
</evidence>
<dbReference type="EMBL" id="CAJFCW020000006">
    <property type="protein sequence ID" value="CAG9127269.1"/>
    <property type="molecule type" value="Genomic_DNA"/>
</dbReference>
<keyword evidence="6 7" id="KW-0472">Membrane</keyword>